<dbReference type="PANTHER" id="PTHR33885:SF3">
    <property type="entry name" value="PHAGE SHOCK PROTEIN C"/>
    <property type="match status" value="1"/>
</dbReference>
<feature type="domain" description="Putative auto-transporter adhesin head GIN" evidence="9">
    <location>
        <begin position="658"/>
        <end position="842"/>
    </location>
</feature>
<keyword evidence="2" id="KW-1003">Cell membrane</keyword>
<feature type="region of interest" description="Disordered" evidence="6">
    <location>
        <begin position="838"/>
        <end position="858"/>
    </location>
</feature>
<dbReference type="InterPro" id="IPR052027">
    <property type="entry name" value="PspC"/>
</dbReference>
<evidence type="ECO:0000259" key="11">
    <source>
        <dbReference type="Pfam" id="PF22744"/>
    </source>
</evidence>
<sequence length="858" mass="95314">MKKNISINLQGLIFHIEEDGYEQLRQYLAAIKTYFSNYAGHEEIVADIEGRIAEVFSGKLNPGKQVITQEDVQALITQMGSVQDFASIEEEEDLNQAYSATNQSANASGSTSNQSYTHTQTQSDNSQSSSSVNAGPRRLYRDVNRKVIGGVSAGIANYLGIDSIWVRLVFVFLFLLGVFTAGISAGLIGFIYALCWIALPKSYTLAEVNARKLFRDPLDKKLGGVCSGLGLYFGMDVGIVRLLFLLSVLFGGLGVPIYIVLWLVVPLATTITDRVQMQGNPVTLSGIEESLKNNLRMQDETGQESTLARVLLFPVRLVAQVLEVIARTLKPFFNFLGSAIRIFAGIILLVISLGFIFALFVGLGAGTGLIGEEYFNGFDGPMQLFARDFPGYGMVAGFLAGFIPSLFLLMIAIGLLTKRFFLKPSVGWSMFAVWVVSLFTMGSAIFVFQQNFNERGEYITEKTFTIETIPTVQLNARNASMPMQRWVNEVEFGSVKTPNMRVVQEFRAKGRTEEEAIRNAQMLDYRIQQRDSTLIFDRQARINKGGAFRDQDLSLKIYLPQNKKFRLNQEFVYMASNYFDKDYDFEKINLRRSIWEFRDDKFTCATCPEKVVEENHDENQEEQNDFDIADVDINVLDNDLLGAWEDYGSEEKTFDIRDFENVEAGGAYHVRIKKGDNFEVRARGDNEVMKNLKVNKNGSTLQIKSEVNFWDFTKNNRENVLVEVTLPHLKSVDLSGAVKSDISGFDEDKCEITQSGAAQTNIGINANKLEIDLSGAAKTNIAGRADELQLTASGACNVQAGSLRSRVADLNLSGASKANIYVTEKLTADASGVSNITYRGNPSNVDSDVSGASKVRKN</sequence>
<feature type="compositionally biased region" description="Polar residues" evidence="6">
    <location>
        <begin position="99"/>
        <end position="116"/>
    </location>
</feature>
<keyword evidence="5 7" id="KW-0472">Membrane</keyword>
<evidence type="ECO:0000313" key="12">
    <source>
        <dbReference type="EMBL" id="QNF34863.1"/>
    </source>
</evidence>
<name>A0A7G7GCH9_9BACT</name>
<evidence type="ECO:0000313" key="13">
    <source>
        <dbReference type="Proteomes" id="UP000515237"/>
    </source>
</evidence>
<evidence type="ECO:0000256" key="7">
    <source>
        <dbReference type="SAM" id="Phobius"/>
    </source>
</evidence>
<dbReference type="GO" id="GO:0005886">
    <property type="term" value="C:plasma membrane"/>
    <property type="evidence" value="ECO:0007669"/>
    <property type="project" value="UniProtKB-SubCell"/>
</dbReference>
<evidence type="ECO:0000256" key="6">
    <source>
        <dbReference type="SAM" id="MobiDB-lite"/>
    </source>
</evidence>
<dbReference type="Pfam" id="PF22571">
    <property type="entry name" value="LiaI-LiaF-TM_PspC"/>
    <property type="match status" value="1"/>
</dbReference>
<keyword evidence="13" id="KW-1185">Reference proteome</keyword>
<feature type="transmembrane region" description="Helical" evidence="7">
    <location>
        <begin position="428"/>
        <end position="448"/>
    </location>
</feature>
<dbReference type="InterPro" id="IPR021255">
    <property type="entry name" value="DUF2807"/>
</dbReference>
<dbReference type="Pfam" id="PF22744">
    <property type="entry name" value="Toast-rack_PspC-Cterm"/>
    <property type="match status" value="1"/>
</dbReference>
<feature type="transmembrane region" description="Helical" evidence="7">
    <location>
        <begin position="147"/>
        <end position="166"/>
    </location>
</feature>
<dbReference type="InterPro" id="IPR054319">
    <property type="entry name" value="PspC-rel_ToastRack"/>
</dbReference>
<dbReference type="AlphaFoldDB" id="A0A7G7GCH9"/>
<dbReference type="PANTHER" id="PTHR33885">
    <property type="entry name" value="PHAGE SHOCK PROTEIN C"/>
    <property type="match status" value="1"/>
</dbReference>
<evidence type="ECO:0000259" key="8">
    <source>
        <dbReference type="Pfam" id="PF04024"/>
    </source>
</evidence>
<organism evidence="12 13">
    <name type="scientific">Adhaeribacter swui</name>
    <dbReference type="NCBI Taxonomy" id="2086471"/>
    <lineage>
        <taxon>Bacteria</taxon>
        <taxon>Pseudomonadati</taxon>
        <taxon>Bacteroidota</taxon>
        <taxon>Cytophagia</taxon>
        <taxon>Cytophagales</taxon>
        <taxon>Hymenobacteraceae</taxon>
        <taxon>Adhaeribacter</taxon>
    </lineage>
</organism>
<dbReference type="InterPro" id="IPR054321">
    <property type="entry name" value="PspC-rel_TM"/>
</dbReference>
<dbReference type="Proteomes" id="UP000515237">
    <property type="component" value="Chromosome"/>
</dbReference>
<evidence type="ECO:0000259" key="9">
    <source>
        <dbReference type="Pfam" id="PF10988"/>
    </source>
</evidence>
<evidence type="ECO:0000256" key="1">
    <source>
        <dbReference type="ARBA" id="ARBA00004162"/>
    </source>
</evidence>
<accession>A0A7G7GCH9</accession>
<feature type="compositionally biased region" description="Polar residues" evidence="6">
    <location>
        <begin position="838"/>
        <end position="847"/>
    </location>
</feature>
<protein>
    <submittedName>
        <fullName evidence="12">DUF2807 domain-containing protein</fullName>
    </submittedName>
</protein>
<dbReference type="RefSeq" id="WP_185271357.1">
    <property type="nucleotide sequence ID" value="NZ_CP055156.1"/>
</dbReference>
<dbReference type="Gene3D" id="2.160.20.120">
    <property type="match status" value="1"/>
</dbReference>
<evidence type="ECO:0000256" key="5">
    <source>
        <dbReference type="ARBA" id="ARBA00023136"/>
    </source>
</evidence>
<feature type="compositionally biased region" description="Low complexity" evidence="6">
    <location>
        <begin position="117"/>
        <end position="131"/>
    </location>
</feature>
<dbReference type="Pfam" id="PF10988">
    <property type="entry name" value="DUF2807"/>
    <property type="match status" value="1"/>
</dbReference>
<feature type="transmembrane region" description="Helical" evidence="7">
    <location>
        <begin position="172"/>
        <end position="199"/>
    </location>
</feature>
<dbReference type="Pfam" id="PF04024">
    <property type="entry name" value="PspC"/>
    <property type="match status" value="2"/>
</dbReference>
<dbReference type="InterPro" id="IPR007168">
    <property type="entry name" value="Phageshock_PspC_N"/>
</dbReference>
<keyword evidence="4 7" id="KW-1133">Transmembrane helix</keyword>
<evidence type="ECO:0000256" key="3">
    <source>
        <dbReference type="ARBA" id="ARBA00022692"/>
    </source>
</evidence>
<evidence type="ECO:0000256" key="4">
    <source>
        <dbReference type="ARBA" id="ARBA00022989"/>
    </source>
</evidence>
<dbReference type="KEGG" id="aswu:HUW51_19835"/>
<reference evidence="12 13" key="1">
    <citation type="journal article" date="2018" name="Int. J. Syst. Evol. Microbiol.">
        <title>Adhaeribacter swui sp. nov., isolated from wet mud.</title>
        <authorList>
            <person name="Kim D.U."/>
            <person name="Kim K.W."/>
            <person name="Kang M.S."/>
            <person name="Kim J.Y."/>
            <person name="Jang J.H."/>
            <person name="Kim M.K."/>
        </authorList>
    </citation>
    <scope>NUCLEOTIDE SEQUENCE [LARGE SCALE GENOMIC DNA]</scope>
    <source>
        <strain evidence="12 13">KCTC 52873</strain>
    </source>
</reference>
<feature type="domain" description="PspC-related ToastRack" evidence="11">
    <location>
        <begin position="495"/>
        <end position="609"/>
    </location>
</feature>
<feature type="domain" description="Phage shock protein PspC N-terminal" evidence="8">
    <location>
        <begin position="137"/>
        <end position="201"/>
    </location>
</feature>
<comment type="subcellular location">
    <subcellularLocation>
        <location evidence="1">Cell membrane</location>
        <topology evidence="1">Single-pass membrane protein</topology>
    </subcellularLocation>
</comment>
<evidence type="ECO:0000259" key="10">
    <source>
        <dbReference type="Pfam" id="PF22571"/>
    </source>
</evidence>
<feature type="transmembrane region" description="Helical" evidence="7">
    <location>
        <begin position="391"/>
        <end position="416"/>
    </location>
</feature>
<feature type="domain" description="PspC-related transmembrane region" evidence="10">
    <location>
        <begin position="311"/>
        <end position="452"/>
    </location>
</feature>
<feature type="domain" description="Phage shock protein PspC N-terminal" evidence="8">
    <location>
        <begin position="211"/>
        <end position="267"/>
    </location>
</feature>
<feature type="transmembrane region" description="Helical" evidence="7">
    <location>
        <begin position="242"/>
        <end position="265"/>
    </location>
</feature>
<feature type="region of interest" description="Disordered" evidence="6">
    <location>
        <begin position="99"/>
        <end position="135"/>
    </location>
</feature>
<feature type="transmembrane region" description="Helical" evidence="7">
    <location>
        <begin position="338"/>
        <end position="371"/>
    </location>
</feature>
<keyword evidence="3 7" id="KW-0812">Transmembrane</keyword>
<dbReference type="EMBL" id="CP055156">
    <property type="protein sequence ID" value="QNF34863.1"/>
    <property type="molecule type" value="Genomic_DNA"/>
</dbReference>
<evidence type="ECO:0000256" key="2">
    <source>
        <dbReference type="ARBA" id="ARBA00022475"/>
    </source>
</evidence>
<gene>
    <name evidence="12" type="ORF">HUW51_19835</name>
</gene>
<proteinExistence type="predicted"/>